<reference evidence="2" key="1">
    <citation type="submission" date="2021-02" db="EMBL/GenBank/DDBJ databases">
        <authorList>
            <person name="Nowell W R."/>
        </authorList>
    </citation>
    <scope>NUCLEOTIDE SEQUENCE</scope>
</reference>
<keyword evidence="5" id="KW-1185">Reference proteome</keyword>
<evidence type="ECO:0000313" key="5">
    <source>
        <dbReference type="Proteomes" id="UP000663873"/>
    </source>
</evidence>
<feature type="compositionally biased region" description="Polar residues" evidence="1">
    <location>
        <begin position="333"/>
        <end position="342"/>
    </location>
</feature>
<dbReference type="OrthoDB" id="10060240at2759"/>
<protein>
    <submittedName>
        <fullName evidence="2">Uncharacterized protein</fullName>
    </submittedName>
</protein>
<evidence type="ECO:0000313" key="4">
    <source>
        <dbReference type="Proteomes" id="UP000663825"/>
    </source>
</evidence>
<gene>
    <name evidence="2" type="ORF">TIS948_LOCUS4946</name>
    <name evidence="3" type="ORF">UJA718_LOCUS11128</name>
</gene>
<dbReference type="EMBL" id="CAJOBP010001346">
    <property type="protein sequence ID" value="CAF4276817.1"/>
    <property type="molecule type" value="Genomic_DNA"/>
</dbReference>
<accession>A0A817MIC8</accession>
<proteinExistence type="predicted"/>
<evidence type="ECO:0000313" key="2">
    <source>
        <dbReference type="EMBL" id="CAF3068280.1"/>
    </source>
</evidence>
<evidence type="ECO:0000256" key="1">
    <source>
        <dbReference type="SAM" id="MobiDB-lite"/>
    </source>
</evidence>
<sequence>MDFNLNLSPIQDRKISSALSRADRSSPESRKETFTEELPQTINLTEKRVKTADQQKISSPDLGTLTQPTEELILHAFETLKNEDSKSIVAALDESRSLLRSSLEELRCGQDEYRKQLEQIKNYKESETPRRKENAIPLSLFLRQKRDTQALADLSPDSGMNATYQAYFEALLTHDANQQQHPSDKVAVIKYIRRRERRKRAETNRKNNELSSDILQKQTAELIGKIGSIDIKLEHERQRQNDTIRTKMNEKKVRAQNITETSEIIDQAHEANLARERVEQKHREKIEARLSEKRKQLNQTPTNVIHVQSRVNNDDDDANENSQLNDEQKQETKASIQLLNTHNDADESKRPRTPVYGSENSNEKIANIYI</sequence>
<feature type="compositionally biased region" description="Polar residues" evidence="1">
    <location>
        <begin position="297"/>
        <end position="311"/>
    </location>
</feature>
<comment type="caution">
    <text evidence="2">The sequence shown here is derived from an EMBL/GenBank/DDBJ whole genome shotgun (WGS) entry which is preliminary data.</text>
</comment>
<feature type="region of interest" description="Disordered" evidence="1">
    <location>
        <begin position="16"/>
        <end position="40"/>
    </location>
</feature>
<name>A0A817MIC8_9BILA</name>
<feature type="compositionally biased region" description="Basic and acidic residues" evidence="1">
    <location>
        <begin position="16"/>
        <end position="34"/>
    </location>
</feature>
<dbReference type="EMBL" id="CAJNXB010000570">
    <property type="protein sequence ID" value="CAF3068280.1"/>
    <property type="molecule type" value="Genomic_DNA"/>
</dbReference>
<dbReference type="AlphaFoldDB" id="A0A817MIC8"/>
<dbReference type="Proteomes" id="UP000663873">
    <property type="component" value="Unassembled WGS sequence"/>
</dbReference>
<dbReference type="Proteomes" id="UP000663825">
    <property type="component" value="Unassembled WGS sequence"/>
</dbReference>
<feature type="region of interest" description="Disordered" evidence="1">
    <location>
        <begin position="290"/>
        <end position="361"/>
    </location>
</feature>
<evidence type="ECO:0000313" key="3">
    <source>
        <dbReference type="EMBL" id="CAF4276817.1"/>
    </source>
</evidence>
<organism evidence="2 4">
    <name type="scientific">Rotaria socialis</name>
    <dbReference type="NCBI Taxonomy" id="392032"/>
    <lineage>
        <taxon>Eukaryota</taxon>
        <taxon>Metazoa</taxon>
        <taxon>Spiralia</taxon>
        <taxon>Gnathifera</taxon>
        <taxon>Rotifera</taxon>
        <taxon>Eurotatoria</taxon>
        <taxon>Bdelloidea</taxon>
        <taxon>Philodinida</taxon>
        <taxon>Philodinidae</taxon>
        <taxon>Rotaria</taxon>
    </lineage>
</organism>